<evidence type="ECO:0000256" key="1">
    <source>
        <dbReference type="SAM" id="Phobius"/>
    </source>
</evidence>
<name>A0A2S4ALW0_STUST</name>
<feature type="transmembrane region" description="Helical" evidence="1">
    <location>
        <begin position="32"/>
        <end position="52"/>
    </location>
</feature>
<feature type="transmembrane region" description="Helical" evidence="1">
    <location>
        <begin position="6"/>
        <end position="25"/>
    </location>
</feature>
<reference evidence="2 3" key="1">
    <citation type="submission" date="2018-01" db="EMBL/GenBank/DDBJ databases">
        <title>Denitrification phenotypes of diverse strains of Pseudomonas stutzeri.</title>
        <authorList>
            <person name="Milligan D.A."/>
            <person name="Bergaust L."/>
            <person name="Bakken L.R."/>
            <person name="Frostegard A."/>
        </authorList>
    </citation>
    <scope>NUCLEOTIDE SEQUENCE [LARGE SCALE GENOMIC DNA]</scope>
    <source>
        <strain evidence="2 3">24a13</strain>
    </source>
</reference>
<evidence type="ECO:0000313" key="2">
    <source>
        <dbReference type="EMBL" id="POH82242.1"/>
    </source>
</evidence>
<dbReference type="EMBL" id="PPXG01000005">
    <property type="protein sequence ID" value="POH82242.1"/>
    <property type="molecule type" value="Genomic_DNA"/>
</dbReference>
<keyword evidence="1" id="KW-0812">Transmembrane</keyword>
<dbReference type="Proteomes" id="UP000237068">
    <property type="component" value="Unassembled WGS sequence"/>
</dbReference>
<sequence length="79" mass="8445">MLVASYAAIWTLTGFTGLVLLHLGLARSEAAIFSSLLGFVLYPALVIAALVVKRSLRLWGVLMAASVLLEVISRCWGSP</sequence>
<dbReference type="AlphaFoldDB" id="A0A2S4ALW0"/>
<keyword evidence="1" id="KW-0472">Membrane</keyword>
<gene>
    <name evidence="2" type="ORF">CXK91_12955</name>
</gene>
<comment type="caution">
    <text evidence="2">The sequence shown here is derived from an EMBL/GenBank/DDBJ whole genome shotgun (WGS) entry which is preliminary data.</text>
</comment>
<organism evidence="2 3">
    <name type="scientific">Stutzerimonas stutzeri</name>
    <name type="common">Pseudomonas stutzeri</name>
    <dbReference type="NCBI Taxonomy" id="316"/>
    <lineage>
        <taxon>Bacteria</taxon>
        <taxon>Pseudomonadati</taxon>
        <taxon>Pseudomonadota</taxon>
        <taxon>Gammaproteobacteria</taxon>
        <taxon>Pseudomonadales</taxon>
        <taxon>Pseudomonadaceae</taxon>
        <taxon>Stutzerimonas</taxon>
    </lineage>
</organism>
<evidence type="ECO:0000313" key="3">
    <source>
        <dbReference type="Proteomes" id="UP000237068"/>
    </source>
</evidence>
<accession>A0A2S4ALW0</accession>
<protein>
    <submittedName>
        <fullName evidence="2">Uncharacterized protein</fullName>
    </submittedName>
</protein>
<proteinExistence type="predicted"/>
<keyword evidence="1" id="KW-1133">Transmembrane helix</keyword>